<dbReference type="InterPro" id="IPR006157">
    <property type="entry name" value="FolB_dom"/>
</dbReference>
<keyword evidence="4 6" id="KW-0289">Folate biosynthesis</keyword>
<dbReference type="NCBIfam" id="TIGR00525">
    <property type="entry name" value="folB"/>
    <property type="match status" value="1"/>
</dbReference>
<comment type="similarity">
    <text evidence="3 6">Belongs to the DHNA family.</text>
</comment>
<dbReference type="GO" id="GO:0004150">
    <property type="term" value="F:dihydroneopterin aldolase activity"/>
    <property type="evidence" value="ECO:0007669"/>
    <property type="project" value="UniProtKB-UniRule"/>
</dbReference>
<dbReference type="SUPFAM" id="SSF55620">
    <property type="entry name" value="Tetrahydrobiopterin biosynthesis enzymes-like"/>
    <property type="match status" value="1"/>
</dbReference>
<feature type="region of interest" description="Disordered" evidence="7">
    <location>
        <begin position="92"/>
        <end position="113"/>
    </location>
</feature>
<evidence type="ECO:0000256" key="1">
    <source>
        <dbReference type="ARBA" id="ARBA00001353"/>
    </source>
</evidence>
<keyword evidence="10" id="KW-1185">Reference proteome</keyword>
<dbReference type="GO" id="GO:0046656">
    <property type="term" value="P:folic acid biosynthetic process"/>
    <property type="evidence" value="ECO:0007669"/>
    <property type="project" value="UniProtKB-UniRule"/>
</dbReference>
<proteinExistence type="inferred from homology"/>
<evidence type="ECO:0000313" key="10">
    <source>
        <dbReference type="Proteomes" id="UP000562984"/>
    </source>
</evidence>
<dbReference type="InterPro" id="IPR043133">
    <property type="entry name" value="GTP-CH-I_C/QueF"/>
</dbReference>
<dbReference type="Proteomes" id="UP000562984">
    <property type="component" value="Unassembled WGS sequence"/>
</dbReference>
<dbReference type="Pfam" id="PF02152">
    <property type="entry name" value="FolB"/>
    <property type="match status" value="1"/>
</dbReference>
<dbReference type="Gene3D" id="3.30.1130.10">
    <property type="match status" value="1"/>
</dbReference>
<evidence type="ECO:0000313" key="9">
    <source>
        <dbReference type="EMBL" id="NNG34978.1"/>
    </source>
</evidence>
<dbReference type="RefSeq" id="WP_171198630.1">
    <property type="nucleotide sequence ID" value="NZ_JABEND010000002.1"/>
</dbReference>
<sequence>MADRIQLTGLAVTGHHGVFDHEKRDGQTFVVDIVLWTDLARAAATDDLTETVNYAELAQLAADIVAGPPRDLIETVAAEIADAVVDRFGRSPAGGAADGSVNDGSVNGSAVNGRAAGPELHAVEVTVHKPEAPIPLSFADVAVTARRSTKTGPAKLRRAGKPGSDEGARDG</sequence>
<evidence type="ECO:0000256" key="7">
    <source>
        <dbReference type="SAM" id="MobiDB-lite"/>
    </source>
</evidence>
<evidence type="ECO:0000256" key="3">
    <source>
        <dbReference type="ARBA" id="ARBA00005708"/>
    </source>
</evidence>
<comment type="function">
    <text evidence="6">Catalyzes the conversion of 7,8-dihydroneopterin to 6-hydroxymethyl-7,8-dihydropterin.</text>
</comment>
<comment type="pathway">
    <text evidence="2 6">Cofactor biosynthesis; tetrahydrofolate biosynthesis; 2-amino-4-hydroxy-6-hydroxymethyl-7,8-dihydropteridine diphosphate from 7,8-dihydroneopterin triphosphate: step 3/4.</text>
</comment>
<dbReference type="PANTHER" id="PTHR42844">
    <property type="entry name" value="DIHYDRONEOPTERIN ALDOLASE 1-RELATED"/>
    <property type="match status" value="1"/>
</dbReference>
<dbReference type="CDD" id="cd00534">
    <property type="entry name" value="DHNA_DHNTPE"/>
    <property type="match status" value="1"/>
</dbReference>
<dbReference type="InterPro" id="IPR006156">
    <property type="entry name" value="Dihydroneopterin_aldolase"/>
</dbReference>
<name>A0A849A793_9ACTN</name>
<reference evidence="9 10" key="1">
    <citation type="submission" date="2020-05" db="EMBL/GenBank/DDBJ databases">
        <title>Nakamurella sp. DB0629 isolated from air conditioner.</title>
        <authorList>
            <person name="Kim D.H."/>
            <person name="Kim D.-U."/>
        </authorList>
    </citation>
    <scope>NUCLEOTIDE SEQUENCE [LARGE SCALE GENOMIC DNA]</scope>
    <source>
        <strain evidence="9 10">DB0629</strain>
    </source>
</reference>
<gene>
    <name evidence="9" type="primary">folB</name>
    <name evidence="9" type="ORF">HKD39_04470</name>
</gene>
<evidence type="ECO:0000256" key="5">
    <source>
        <dbReference type="ARBA" id="ARBA00023239"/>
    </source>
</evidence>
<protein>
    <recommendedName>
        <fullName evidence="6">7,8-dihydroneopterin aldolase</fullName>
        <ecNumber evidence="6">4.1.2.25</ecNumber>
    </recommendedName>
</protein>
<dbReference type="AlphaFoldDB" id="A0A849A793"/>
<keyword evidence="5 6" id="KW-0456">Lyase</keyword>
<comment type="caution">
    <text evidence="9">The sequence shown here is derived from an EMBL/GenBank/DDBJ whole genome shotgun (WGS) entry which is preliminary data.</text>
</comment>
<evidence type="ECO:0000259" key="8">
    <source>
        <dbReference type="SMART" id="SM00905"/>
    </source>
</evidence>
<dbReference type="PANTHER" id="PTHR42844:SF1">
    <property type="entry name" value="DIHYDRONEOPTERIN ALDOLASE 1-RELATED"/>
    <property type="match status" value="1"/>
</dbReference>
<accession>A0A849A793</accession>
<dbReference type="SMART" id="SM00905">
    <property type="entry name" value="FolB"/>
    <property type="match status" value="1"/>
</dbReference>
<feature type="domain" description="Dihydroneopterin aldolase/epimerase" evidence="8">
    <location>
        <begin position="5"/>
        <end position="147"/>
    </location>
</feature>
<comment type="catalytic activity">
    <reaction evidence="1 6">
        <text>7,8-dihydroneopterin = 6-hydroxymethyl-7,8-dihydropterin + glycolaldehyde</text>
        <dbReference type="Rhea" id="RHEA:10540"/>
        <dbReference type="ChEBI" id="CHEBI:17001"/>
        <dbReference type="ChEBI" id="CHEBI:17071"/>
        <dbReference type="ChEBI" id="CHEBI:44841"/>
        <dbReference type="EC" id="4.1.2.25"/>
    </reaction>
</comment>
<dbReference type="EC" id="4.1.2.25" evidence="6"/>
<feature type="region of interest" description="Disordered" evidence="7">
    <location>
        <begin position="146"/>
        <end position="171"/>
    </location>
</feature>
<dbReference type="GO" id="GO:0046654">
    <property type="term" value="P:tetrahydrofolate biosynthetic process"/>
    <property type="evidence" value="ECO:0007669"/>
    <property type="project" value="UniProtKB-UniRule"/>
</dbReference>
<organism evidence="9 10">
    <name type="scientific">Nakamurella aerolata</name>
    <dbReference type="NCBI Taxonomy" id="1656892"/>
    <lineage>
        <taxon>Bacteria</taxon>
        <taxon>Bacillati</taxon>
        <taxon>Actinomycetota</taxon>
        <taxon>Actinomycetes</taxon>
        <taxon>Nakamurellales</taxon>
        <taxon>Nakamurellaceae</taxon>
        <taxon>Nakamurella</taxon>
    </lineage>
</organism>
<evidence type="ECO:0000256" key="4">
    <source>
        <dbReference type="ARBA" id="ARBA00022909"/>
    </source>
</evidence>
<dbReference type="UniPathway" id="UPA00077">
    <property type="reaction ID" value="UER00154"/>
</dbReference>
<dbReference type="EMBL" id="JABEND010000002">
    <property type="protein sequence ID" value="NNG34978.1"/>
    <property type="molecule type" value="Genomic_DNA"/>
</dbReference>
<evidence type="ECO:0000256" key="2">
    <source>
        <dbReference type="ARBA" id="ARBA00005013"/>
    </source>
</evidence>
<dbReference type="NCBIfam" id="TIGR00526">
    <property type="entry name" value="folB_dom"/>
    <property type="match status" value="1"/>
</dbReference>
<dbReference type="GO" id="GO:0005737">
    <property type="term" value="C:cytoplasm"/>
    <property type="evidence" value="ECO:0007669"/>
    <property type="project" value="TreeGrafter"/>
</dbReference>
<evidence type="ECO:0000256" key="6">
    <source>
        <dbReference type="RuleBase" id="RU362079"/>
    </source>
</evidence>